<evidence type="ECO:0000256" key="10">
    <source>
        <dbReference type="ARBA" id="ARBA00022989"/>
    </source>
</evidence>
<evidence type="ECO:0000313" key="15">
    <source>
        <dbReference type="Proteomes" id="UP000248857"/>
    </source>
</evidence>
<dbReference type="PANTHER" id="PTHR47568:SF2">
    <property type="entry name" value="E3 UBIQUITIN-PROTEIN LIGASE SP1-RELATED"/>
    <property type="match status" value="1"/>
</dbReference>
<evidence type="ECO:0000256" key="2">
    <source>
        <dbReference type="ARBA" id="ARBA00004141"/>
    </source>
</evidence>
<sequence>MAIVGGILLVVSVVLFFVQRNAKQKLASIRQARHGTIADLQRTAQEIAAEIGSGSWRDYVKVRGDIQCARPLTSELKQVPCVYYKMTVEREYEETVTKRDDEGRTRQETERSSEIVSQNQRSTPFMLSDSTGEILVNPSDASIETVSILDEFRAESSMNSSLSFGGFSLSIGGDRAGRRTLGYRYRESILPLDQKVLVLGQVTDAQGPSGSYENTCLAIEKPTEKKQRFIVSLKSEEQLQQGVSSTAKYAFYGMLSTFVAGTILLGAGLA</sequence>
<comment type="caution">
    <text evidence="14">The sequence shown here is derived from an EMBL/GenBank/DDBJ whole genome shotgun (WGS) entry which is preliminary data.</text>
</comment>
<keyword evidence="5" id="KW-0812">Transmembrane</keyword>
<keyword evidence="15" id="KW-1185">Reference proteome</keyword>
<feature type="domain" description="E3 Ubiquitin ligase MUL1-like" evidence="13">
    <location>
        <begin position="93"/>
        <end position="264"/>
    </location>
</feature>
<evidence type="ECO:0000256" key="12">
    <source>
        <dbReference type="SAM" id="MobiDB-lite"/>
    </source>
</evidence>
<keyword evidence="11" id="KW-0472">Membrane</keyword>
<evidence type="ECO:0000256" key="3">
    <source>
        <dbReference type="ARBA" id="ARBA00012483"/>
    </source>
</evidence>
<dbReference type="RefSeq" id="WP_110988202.1">
    <property type="nucleotide sequence ID" value="NZ_CAWNWM010000019.1"/>
</dbReference>
<keyword evidence="6" id="KW-0479">Metal-binding</keyword>
<evidence type="ECO:0000256" key="7">
    <source>
        <dbReference type="ARBA" id="ARBA00022771"/>
    </source>
</evidence>
<dbReference type="Pfam" id="PF12483">
    <property type="entry name" value="GIDE"/>
    <property type="match status" value="1"/>
</dbReference>
<evidence type="ECO:0000313" key="14">
    <source>
        <dbReference type="EMBL" id="PZD71277.1"/>
    </source>
</evidence>
<proteinExistence type="predicted"/>
<keyword evidence="10" id="KW-1133">Transmembrane helix</keyword>
<dbReference type="GO" id="GO:0061630">
    <property type="term" value="F:ubiquitin protein ligase activity"/>
    <property type="evidence" value="ECO:0007669"/>
    <property type="project" value="UniProtKB-EC"/>
</dbReference>
<evidence type="ECO:0000256" key="8">
    <source>
        <dbReference type="ARBA" id="ARBA00022786"/>
    </source>
</evidence>
<dbReference type="Proteomes" id="UP000248857">
    <property type="component" value="Unassembled WGS sequence"/>
</dbReference>
<evidence type="ECO:0000256" key="5">
    <source>
        <dbReference type="ARBA" id="ARBA00022692"/>
    </source>
</evidence>
<accession>A0A2W1JQV3</accession>
<dbReference type="PANTHER" id="PTHR47568">
    <property type="match status" value="1"/>
</dbReference>
<evidence type="ECO:0000256" key="6">
    <source>
        <dbReference type="ARBA" id="ARBA00022723"/>
    </source>
</evidence>
<organism evidence="14 15">
    <name type="scientific">Acaryochloris thomasi RCC1774</name>
    <dbReference type="NCBI Taxonomy" id="1764569"/>
    <lineage>
        <taxon>Bacteria</taxon>
        <taxon>Bacillati</taxon>
        <taxon>Cyanobacteriota</taxon>
        <taxon>Cyanophyceae</taxon>
        <taxon>Acaryochloridales</taxon>
        <taxon>Acaryochloridaceae</taxon>
        <taxon>Acaryochloris</taxon>
        <taxon>Acaryochloris thomasi</taxon>
    </lineage>
</organism>
<dbReference type="EC" id="2.3.2.27" evidence="3"/>
<feature type="region of interest" description="Disordered" evidence="12">
    <location>
        <begin position="95"/>
        <end position="121"/>
    </location>
</feature>
<evidence type="ECO:0000256" key="1">
    <source>
        <dbReference type="ARBA" id="ARBA00000900"/>
    </source>
</evidence>
<keyword evidence="9" id="KW-0862">Zinc</keyword>
<protein>
    <recommendedName>
        <fullName evidence="3">RING-type E3 ubiquitin transferase</fullName>
        <ecNumber evidence="3">2.3.2.27</ecNumber>
    </recommendedName>
</protein>
<reference evidence="14 15" key="1">
    <citation type="journal article" date="2018" name="Sci. Rep.">
        <title>A novel species of the marine cyanobacterium Acaryochloris with a unique pigment content and lifestyle.</title>
        <authorList>
            <person name="Partensky F."/>
            <person name="Six C."/>
            <person name="Ratin M."/>
            <person name="Garczarek L."/>
            <person name="Vaulot D."/>
            <person name="Probert I."/>
            <person name="Calteau A."/>
            <person name="Gourvil P."/>
            <person name="Marie D."/>
            <person name="Grebert T."/>
            <person name="Bouchier C."/>
            <person name="Le Panse S."/>
            <person name="Gachenot M."/>
            <person name="Rodriguez F."/>
            <person name="Garrido J.L."/>
        </authorList>
    </citation>
    <scope>NUCLEOTIDE SEQUENCE [LARGE SCALE GENOMIC DNA]</scope>
    <source>
        <strain evidence="14 15">RCC1774</strain>
    </source>
</reference>
<keyword evidence="7" id="KW-0863">Zinc-finger</keyword>
<evidence type="ECO:0000256" key="11">
    <source>
        <dbReference type="ARBA" id="ARBA00023136"/>
    </source>
</evidence>
<dbReference type="InterPro" id="IPR044231">
    <property type="entry name" value="SP1/SPL1"/>
</dbReference>
<comment type="catalytic activity">
    <reaction evidence="1">
        <text>S-ubiquitinyl-[E2 ubiquitin-conjugating enzyme]-L-cysteine + [acceptor protein]-L-lysine = [E2 ubiquitin-conjugating enzyme]-L-cysteine + N(6)-ubiquitinyl-[acceptor protein]-L-lysine.</text>
        <dbReference type="EC" id="2.3.2.27"/>
    </reaction>
</comment>
<keyword evidence="4" id="KW-0808">Transferase</keyword>
<comment type="subcellular location">
    <subcellularLocation>
        <location evidence="2">Membrane</location>
        <topology evidence="2">Multi-pass membrane protein</topology>
    </subcellularLocation>
</comment>
<gene>
    <name evidence="14" type="ORF">C1752_07257</name>
</gene>
<keyword evidence="8" id="KW-0833">Ubl conjugation pathway</keyword>
<evidence type="ECO:0000259" key="13">
    <source>
        <dbReference type="Pfam" id="PF12483"/>
    </source>
</evidence>
<dbReference type="AlphaFoldDB" id="A0A2W1JQV3"/>
<dbReference type="InterPro" id="IPR022170">
    <property type="entry name" value="MUL1-like"/>
</dbReference>
<dbReference type="GO" id="GO:0016567">
    <property type="term" value="P:protein ubiquitination"/>
    <property type="evidence" value="ECO:0007669"/>
    <property type="project" value="InterPro"/>
</dbReference>
<evidence type="ECO:0000256" key="4">
    <source>
        <dbReference type="ARBA" id="ARBA00022679"/>
    </source>
</evidence>
<name>A0A2W1JQV3_9CYAN</name>
<dbReference type="GO" id="GO:0016020">
    <property type="term" value="C:membrane"/>
    <property type="evidence" value="ECO:0007669"/>
    <property type="project" value="UniProtKB-SubCell"/>
</dbReference>
<dbReference type="EMBL" id="PQWO01000019">
    <property type="protein sequence ID" value="PZD71277.1"/>
    <property type="molecule type" value="Genomic_DNA"/>
</dbReference>
<feature type="compositionally biased region" description="Basic and acidic residues" evidence="12">
    <location>
        <begin position="95"/>
        <end position="113"/>
    </location>
</feature>
<dbReference type="GO" id="GO:0008270">
    <property type="term" value="F:zinc ion binding"/>
    <property type="evidence" value="ECO:0007669"/>
    <property type="project" value="UniProtKB-KW"/>
</dbReference>
<evidence type="ECO:0000256" key="9">
    <source>
        <dbReference type="ARBA" id="ARBA00022833"/>
    </source>
</evidence>
<dbReference type="OrthoDB" id="424087at2"/>